<dbReference type="PANTHER" id="PTHR14241:SF32">
    <property type="entry name" value="VWFA DOMAIN-CONTAINING PROTEIN-RELATED"/>
    <property type="match status" value="1"/>
</dbReference>
<reference evidence="2" key="1">
    <citation type="journal article" date="2012" name="Nature">
        <title>The oyster genome reveals stress adaptation and complexity of shell formation.</title>
        <authorList>
            <person name="Zhang G."/>
            <person name="Fang X."/>
            <person name="Guo X."/>
            <person name="Li L."/>
            <person name="Luo R."/>
            <person name="Xu F."/>
            <person name="Yang P."/>
            <person name="Zhang L."/>
            <person name="Wang X."/>
            <person name="Qi H."/>
            <person name="Xiong Z."/>
            <person name="Que H."/>
            <person name="Xie Y."/>
            <person name="Holland P.W."/>
            <person name="Paps J."/>
            <person name="Zhu Y."/>
            <person name="Wu F."/>
            <person name="Chen Y."/>
            <person name="Wang J."/>
            <person name="Peng C."/>
            <person name="Meng J."/>
            <person name="Yang L."/>
            <person name="Liu J."/>
            <person name="Wen B."/>
            <person name="Zhang N."/>
            <person name="Huang Z."/>
            <person name="Zhu Q."/>
            <person name="Feng Y."/>
            <person name="Mount A."/>
            <person name="Hedgecock D."/>
            <person name="Xu Z."/>
            <person name="Liu Y."/>
            <person name="Domazet-Loso T."/>
            <person name="Du Y."/>
            <person name="Sun X."/>
            <person name="Zhang S."/>
            <person name="Liu B."/>
            <person name="Cheng P."/>
            <person name="Jiang X."/>
            <person name="Li J."/>
            <person name="Fan D."/>
            <person name="Wang W."/>
            <person name="Fu W."/>
            <person name="Wang T."/>
            <person name="Wang B."/>
            <person name="Zhang J."/>
            <person name="Peng Z."/>
            <person name="Li Y."/>
            <person name="Li N."/>
            <person name="Wang J."/>
            <person name="Chen M."/>
            <person name="He Y."/>
            <person name="Tan F."/>
            <person name="Song X."/>
            <person name="Zheng Q."/>
            <person name="Huang R."/>
            <person name="Yang H."/>
            <person name="Du X."/>
            <person name="Chen L."/>
            <person name="Yang M."/>
            <person name="Gaffney P.M."/>
            <person name="Wang S."/>
            <person name="Luo L."/>
            <person name="She Z."/>
            <person name="Ming Y."/>
            <person name="Huang W."/>
            <person name="Zhang S."/>
            <person name="Huang B."/>
            <person name="Zhang Y."/>
            <person name="Qu T."/>
            <person name="Ni P."/>
            <person name="Miao G."/>
            <person name="Wang J."/>
            <person name="Wang Q."/>
            <person name="Steinberg C.E."/>
            <person name="Wang H."/>
            <person name="Li N."/>
            <person name="Qian L."/>
            <person name="Zhang G."/>
            <person name="Li Y."/>
            <person name="Yang H."/>
            <person name="Liu X."/>
            <person name="Wang J."/>
            <person name="Yin Y."/>
            <person name="Wang J."/>
        </authorList>
    </citation>
    <scope>NUCLEOTIDE SEQUENCE [LARGE SCALE GENOMIC DNA]</scope>
    <source>
        <strain evidence="2">05x7-T-G4-1.051#20</strain>
    </source>
</reference>
<proteinExistence type="inferred from homology"/>
<dbReference type="AlphaFoldDB" id="K1R3K2"/>
<sequence>MKKQLSHWIGRDRQFKLLYKLTRDGGSAETYRLRCAYDWQTVIIFYNADGNVYGGYLSKNLGNTQNWRKDPLAFLFKLYTAGNWKPMKFPYIDGENNIVADSYGPWFYSLPSFQTSIRMDENNVYNLSTSNFFDGQRFDMKGETAQSVANGHNNVTDLEVYHATVFSYQLIRLFILTKTEIFELEKLRIRDPSTKKYLRFWICDTCGIQEGEAIQNEDIGFILDGHLPNRNTRIETETSGPVKEPTVKEKIHVVVFILDGSNLNFLSKDMIKKLKEIKSLAVDRGVPHLVFLTKIDEICELVSDDVSKVYKSKTIKNAVDKARDLFAIPTFHVFPIKNYEKESELQTSMNILALMALQKSLMVANEFLENHYELKQDKMEIE</sequence>
<name>K1R3K2_MAGGI</name>
<dbReference type="EMBL" id="JH815850">
    <property type="protein sequence ID" value="EKC35755.1"/>
    <property type="molecule type" value="Genomic_DNA"/>
</dbReference>
<dbReference type="PANTHER" id="PTHR14241">
    <property type="entry name" value="INTERFERON-INDUCED PROTEIN 44"/>
    <property type="match status" value="1"/>
</dbReference>
<dbReference type="HOGENOM" id="CLU_049888_3_1_1"/>
<evidence type="ECO:0000313" key="2">
    <source>
        <dbReference type="EMBL" id="EKC35755.1"/>
    </source>
</evidence>
<accession>K1R3K2</accession>
<organism evidence="2">
    <name type="scientific">Magallana gigas</name>
    <name type="common">Pacific oyster</name>
    <name type="synonym">Crassostrea gigas</name>
    <dbReference type="NCBI Taxonomy" id="29159"/>
    <lineage>
        <taxon>Eukaryota</taxon>
        <taxon>Metazoa</taxon>
        <taxon>Spiralia</taxon>
        <taxon>Lophotrochozoa</taxon>
        <taxon>Mollusca</taxon>
        <taxon>Bivalvia</taxon>
        <taxon>Autobranchia</taxon>
        <taxon>Pteriomorphia</taxon>
        <taxon>Ostreida</taxon>
        <taxon>Ostreoidea</taxon>
        <taxon>Ostreidae</taxon>
        <taxon>Magallana</taxon>
    </lineage>
</organism>
<evidence type="ECO:0000256" key="1">
    <source>
        <dbReference type="ARBA" id="ARBA00009243"/>
    </source>
</evidence>
<protein>
    <submittedName>
        <fullName evidence="2">Interferon-induced protein 44-like protein</fullName>
    </submittedName>
</protein>
<comment type="similarity">
    <text evidence="1">Belongs to the IFI44 family.</text>
</comment>
<dbReference type="PROSITE" id="PS51886">
    <property type="entry name" value="TLDC"/>
    <property type="match status" value="1"/>
</dbReference>
<dbReference type="Gene3D" id="3.40.50.300">
    <property type="entry name" value="P-loop containing nucleotide triphosphate hydrolases"/>
    <property type="match status" value="1"/>
</dbReference>
<dbReference type="InterPro" id="IPR006571">
    <property type="entry name" value="TLDc_dom"/>
</dbReference>
<gene>
    <name evidence="2" type="ORF">CGI_10013762</name>
</gene>
<dbReference type="Pfam" id="PF07534">
    <property type="entry name" value="TLD"/>
    <property type="match status" value="1"/>
</dbReference>
<dbReference type="InParanoid" id="K1R3K2"/>
<dbReference type="InterPro" id="IPR027417">
    <property type="entry name" value="P-loop_NTPase"/>
</dbReference>
<dbReference type="SUPFAM" id="SSF52540">
    <property type="entry name" value="P-loop containing nucleoside triphosphate hydrolases"/>
    <property type="match status" value="1"/>
</dbReference>